<evidence type="ECO:0000313" key="5">
    <source>
        <dbReference type="Proteomes" id="UP000516786"/>
    </source>
</evidence>
<dbReference type="AlphaFoldDB" id="A0A1X0ZW89"/>
<evidence type="ECO:0000313" key="2">
    <source>
        <dbReference type="EMBL" id="ORL63694.1"/>
    </source>
</evidence>
<proteinExistence type="predicted"/>
<dbReference type="EMBL" id="NBWC01000017">
    <property type="protein sequence ID" value="ORL63694.1"/>
    <property type="molecule type" value="Genomic_DNA"/>
</dbReference>
<evidence type="ECO:0000256" key="1">
    <source>
        <dbReference type="SAM" id="MobiDB-lite"/>
    </source>
</evidence>
<name>A0A1X0ZW89_PSEPU</name>
<dbReference type="Proteomes" id="UP000193675">
    <property type="component" value="Unassembled WGS sequence"/>
</dbReference>
<feature type="region of interest" description="Disordered" evidence="1">
    <location>
        <begin position="153"/>
        <end position="177"/>
    </location>
</feature>
<sequence>MKVQWSPEDLKTLEQSVPKLGIQGAARRTRHSVRETYLQAIAAGIYMPPNGTGPWPRRSNKGAAWPAADERILRQEYTGPESLAYISSLLERSPHDVEAMTITLGLAHSKSTHQPAPTLPSSMQGPALTPLPVSGATAARGQARPTKFVADEVTTKAAPKAPEQLSTTAGEPFETSESATTTLLTDSASRFDEEASSLHLTPIEELLAPPPVQRATWTRSKDAYLKKHYHIKSVAEIAEAVGMTYYQTTSRARRLKVSNTLSSWSREETIFLLEHIQTDPLTWVAEQLGRSMSAVSLRPKQLGIFPGWSGQDDQVLLQNIDKLTHAEIGKLINRPAYAVGKRLRFLTDHEFDFSRLGLIRLFEAKGREWVDGLIYLPVRPAEVGKTKWTEKQITLLQKHYPTKGSIWCAAKLAMSPERVRHKAQTMGIKKTTVARSWTAEEDKWLLENVLKLDRMECARHLKRTKGAVSVRASVLGAFKNEQDLQQDT</sequence>
<dbReference type="OrthoDB" id="6174079at2"/>
<reference evidence="2 4" key="1">
    <citation type="submission" date="2017-04" db="EMBL/GenBank/DDBJ databases">
        <title>Presence of VIM-2 positive Pseudomonas species in chickens and their surrounding environment.</title>
        <authorList>
            <person name="Zhang R."/>
        </authorList>
    </citation>
    <scope>NUCLEOTIDE SEQUENCE [LARGE SCALE GENOMIC DNA]</scope>
    <source>
        <strain evidence="2 4">DZ-C18</strain>
    </source>
</reference>
<geneLocation type="plasmid" evidence="3 5">
    <name>pZXPA-20-602k</name>
</geneLocation>
<evidence type="ECO:0000313" key="4">
    <source>
        <dbReference type="Proteomes" id="UP000193675"/>
    </source>
</evidence>
<dbReference type="EMBL" id="CP061724">
    <property type="protein sequence ID" value="QOD01140.1"/>
    <property type="molecule type" value="Genomic_DNA"/>
</dbReference>
<dbReference type="Proteomes" id="UP000516786">
    <property type="component" value="Plasmid pZXPA-20-602k"/>
</dbReference>
<protein>
    <submittedName>
        <fullName evidence="2">Uncharacterized protein</fullName>
    </submittedName>
</protein>
<dbReference type="RefSeq" id="WP_084851902.1">
    <property type="nucleotide sequence ID" value="NZ_CP061724.1"/>
</dbReference>
<reference evidence="3 5" key="2">
    <citation type="submission" date="2020-09" db="EMBL/GenBank/DDBJ databases">
        <title>Co-existence of a novel multidrug-resistance efflux pump with carbapenem resistance gene blaVIM-2 in one megaplasmid in Pseudomonas putida.</title>
        <authorList>
            <person name="Peng K."/>
            <person name="Li R."/>
        </authorList>
    </citation>
    <scope>NUCLEOTIDE SEQUENCE [LARGE SCALE GENOMIC DNA]</scope>
    <source>
        <strain evidence="3 5">ZXPA-20</strain>
        <plasmid evidence="3 5">pZXPA-20-602k</plasmid>
    </source>
</reference>
<evidence type="ECO:0000313" key="3">
    <source>
        <dbReference type="EMBL" id="QOD01140.1"/>
    </source>
</evidence>
<organism evidence="2 4">
    <name type="scientific">Pseudomonas putida</name>
    <name type="common">Arthrobacter siderocapsulatus</name>
    <dbReference type="NCBI Taxonomy" id="303"/>
    <lineage>
        <taxon>Bacteria</taxon>
        <taxon>Pseudomonadati</taxon>
        <taxon>Pseudomonadota</taxon>
        <taxon>Gammaproteobacteria</taxon>
        <taxon>Pseudomonadales</taxon>
        <taxon>Pseudomonadaceae</taxon>
        <taxon>Pseudomonas</taxon>
    </lineage>
</organism>
<keyword evidence="3" id="KW-0614">Plasmid</keyword>
<gene>
    <name evidence="2" type="ORF">B7H17_14180</name>
    <name evidence="3" type="ORF">ID616_31545</name>
</gene>
<accession>A0A1X0ZW89</accession>